<reference evidence="4" key="2">
    <citation type="submission" date="2025-08" db="UniProtKB">
        <authorList>
            <consortium name="RefSeq"/>
        </authorList>
    </citation>
    <scope>IDENTIFICATION</scope>
    <source>
        <tissue evidence="4">Leaf</tissue>
    </source>
</reference>
<evidence type="ECO:0000256" key="1">
    <source>
        <dbReference type="ARBA" id="ARBA00011021"/>
    </source>
</evidence>
<name>A0ABM0XVL0_CAMSA</name>
<dbReference type="Pfam" id="PF17232">
    <property type="entry name" value="Pep1_7"/>
    <property type="match status" value="1"/>
</dbReference>
<sequence length="85" mass="9799">MEREGGGVSYYLWIPFTFIHQTFRSLLLKLFGLPSPYDRRLPEENEVEVEVEVEVVEVSSRAYAKPKKVVQKSREVSSGKPGRKN</sequence>
<reference evidence="3" key="1">
    <citation type="journal article" date="2014" name="Nat. Commun.">
        <title>The emerging biofuel crop Camelina sativa retains a highly undifferentiated hexaploid genome structure.</title>
        <authorList>
            <person name="Kagale S."/>
            <person name="Koh C."/>
            <person name="Nixon J."/>
            <person name="Bollina V."/>
            <person name="Clarke W.E."/>
            <person name="Tuteja R."/>
            <person name="Spillane C."/>
            <person name="Robinson S.J."/>
            <person name="Links M.G."/>
            <person name="Clarke C."/>
            <person name="Higgins E.E."/>
            <person name="Huebert T."/>
            <person name="Sharpe A.G."/>
            <person name="Parkin I.A."/>
        </authorList>
    </citation>
    <scope>NUCLEOTIDE SEQUENCE [LARGE SCALE GENOMIC DNA]</scope>
    <source>
        <strain evidence="3">cv. DH55</strain>
    </source>
</reference>
<organism evidence="3 4">
    <name type="scientific">Camelina sativa</name>
    <name type="common">False flax</name>
    <name type="synonym">Myagrum sativum</name>
    <dbReference type="NCBI Taxonomy" id="90675"/>
    <lineage>
        <taxon>Eukaryota</taxon>
        <taxon>Viridiplantae</taxon>
        <taxon>Streptophyta</taxon>
        <taxon>Embryophyta</taxon>
        <taxon>Tracheophyta</taxon>
        <taxon>Spermatophyta</taxon>
        <taxon>Magnoliopsida</taxon>
        <taxon>eudicotyledons</taxon>
        <taxon>Gunneridae</taxon>
        <taxon>Pentapetalae</taxon>
        <taxon>rosids</taxon>
        <taxon>malvids</taxon>
        <taxon>Brassicales</taxon>
        <taxon>Brassicaceae</taxon>
        <taxon>Camelineae</taxon>
        <taxon>Camelina</taxon>
    </lineage>
</organism>
<comment type="similarity">
    <text evidence="1">Belongs to the brassicaceae elicitor peptide family.</text>
</comment>
<dbReference type="GeneID" id="104769192"/>
<gene>
    <name evidence="4" type="primary">LOC104769192</name>
</gene>
<evidence type="ECO:0000313" key="4">
    <source>
        <dbReference type="RefSeq" id="XP_010491645.1"/>
    </source>
</evidence>
<evidence type="ECO:0000256" key="2">
    <source>
        <dbReference type="ARBA" id="ARBA00022821"/>
    </source>
</evidence>
<keyword evidence="3" id="KW-1185">Reference proteome</keyword>
<dbReference type="RefSeq" id="XP_010491645.1">
    <property type="nucleotide sequence ID" value="XM_010493343.2"/>
</dbReference>
<dbReference type="Proteomes" id="UP000694864">
    <property type="component" value="Chromosome 20"/>
</dbReference>
<accession>A0ABM0XVL0</accession>
<keyword evidence="2" id="KW-0611">Plant defense</keyword>
<protein>
    <submittedName>
        <fullName evidence="4">Elicitor peptide 4</fullName>
    </submittedName>
</protein>
<proteinExistence type="inferred from homology"/>
<evidence type="ECO:0000313" key="3">
    <source>
        <dbReference type="Proteomes" id="UP000694864"/>
    </source>
</evidence>
<dbReference type="InterPro" id="IPR035176">
    <property type="entry name" value="PEP"/>
</dbReference>